<organism evidence="2 3">
    <name type="scientific">Aquella oligotrophica</name>
    <dbReference type="NCBI Taxonomy" id="2067065"/>
    <lineage>
        <taxon>Bacteria</taxon>
        <taxon>Pseudomonadati</taxon>
        <taxon>Pseudomonadota</taxon>
        <taxon>Betaproteobacteria</taxon>
        <taxon>Neisseriales</taxon>
        <taxon>Neisseriaceae</taxon>
        <taxon>Aquella</taxon>
    </lineage>
</organism>
<dbReference type="PANTHER" id="PTHR33677">
    <property type="entry name" value="TRANSCRIPTIONAL REPRESSOR FRMR-RELATED"/>
    <property type="match status" value="1"/>
</dbReference>
<dbReference type="GO" id="GO:0003677">
    <property type="term" value="F:DNA binding"/>
    <property type="evidence" value="ECO:0007669"/>
    <property type="project" value="InterPro"/>
</dbReference>
<dbReference type="KEGG" id="nba:CUN60_06870"/>
<comment type="similarity">
    <text evidence="1">Belongs to the FrmR/RcnR family.</text>
</comment>
<evidence type="ECO:0000313" key="2">
    <source>
        <dbReference type="EMBL" id="AUR52031.1"/>
    </source>
</evidence>
<dbReference type="RefSeq" id="WP_102951327.1">
    <property type="nucleotide sequence ID" value="NZ_CP024847.1"/>
</dbReference>
<dbReference type="OrthoDB" id="9811244at2"/>
<dbReference type="InterPro" id="IPR003735">
    <property type="entry name" value="Metal_Tscrpt_repr"/>
</dbReference>
<gene>
    <name evidence="2" type="ORF">CUN60_06870</name>
</gene>
<dbReference type="Gene3D" id="1.20.58.1000">
    <property type="entry name" value="Metal-sensitive repressor, helix protomer"/>
    <property type="match status" value="1"/>
</dbReference>
<dbReference type="EMBL" id="CP024847">
    <property type="protein sequence ID" value="AUR52031.1"/>
    <property type="molecule type" value="Genomic_DNA"/>
</dbReference>
<reference evidence="3" key="1">
    <citation type="submission" date="2017-11" db="EMBL/GenBank/DDBJ databases">
        <authorList>
            <person name="Chan K.G."/>
            <person name="Lee L.S."/>
        </authorList>
    </citation>
    <scope>NUCLEOTIDE SEQUENCE [LARGE SCALE GENOMIC DNA]</scope>
    <source>
        <strain evidence="3">DSM 100970</strain>
    </source>
</reference>
<name>A0A2I7N6G4_9NEIS</name>
<accession>A0A2I7N6G4</accession>
<dbReference type="GO" id="GO:0045892">
    <property type="term" value="P:negative regulation of DNA-templated transcription"/>
    <property type="evidence" value="ECO:0007669"/>
    <property type="project" value="UniProtKB-ARBA"/>
</dbReference>
<proteinExistence type="inferred from homology"/>
<protein>
    <submittedName>
        <fullName evidence="2">Metal resistance protein</fullName>
    </submittedName>
</protein>
<keyword evidence="3" id="KW-1185">Reference proteome</keyword>
<evidence type="ECO:0000313" key="3">
    <source>
        <dbReference type="Proteomes" id="UP000236655"/>
    </source>
</evidence>
<dbReference type="GO" id="GO:0046872">
    <property type="term" value="F:metal ion binding"/>
    <property type="evidence" value="ECO:0007669"/>
    <property type="project" value="InterPro"/>
</dbReference>
<sequence>MQHEHKKHKEITSRLKRVNGHLLKVIAMLENDEECIDIAQQLHAVERALNGAKKALIYNHVNDCLEEKSGTSKSVLEEFKQITKYM</sequence>
<dbReference type="AlphaFoldDB" id="A0A2I7N6G4"/>
<evidence type="ECO:0000256" key="1">
    <source>
        <dbReference type="ARBA" id="ARBA00005260"/>
    </source>
</evidence>
<dbReference type="Proteomes" id="UP000236655">
    <property type="component" value="Chromosome"/>
</dbReference>
<dbReference type="InterPro" id="IPR038390">
    <property type="entry name" value="Metal_Tscrpt_repr_sf"/>
</dbReference>
<dbReference type="Pfam" id="PF02583">
    <property type="entry name" value="Trns_repr_metal"/>
    <property type="match status" value="1"/>
</dbReference>